<accession>A0A7C0ZBI6</accession>
<organism evidence="1">
    <name type="scientific">candidate division WOR-3 bacterium</name>
    <dbReference type="NCBI Taxonomy" id="2052148"/>
    <lineage>
        <taxon>Bacteria</taxon>
        <taxon>Bacteria division WOR-3</taxon>
    </lineage>
</organism>
<dbReference type="Proteomes" id="UP000885847">
    <property type="component" value="Unassembled WGS sequence"/>
</dbReference>
<dbReference type="AlphaFoldDB" id="A0A7C0ZBI6"/>
<evidence type="ECO:0000313" key="1">
    <source>
        <dbReference type="EMBL" id="HDI82251.1"/>
    </source>
</evidence>
<name>A0A7C0ZBI6_UNCW3</name>
<comment type="caution">
    <text evidence="1">The sequence shown here is derived from an EMBL/GenBank/DDBJ whole genome shotgun (WGS) entry which is preliminary data.</text>
</comment>
<reference evidence="1" key="1">
    <citation type="journal article" date="2020" name="mSystems">
        <title>Genome- and Community-Level Interaction Insights into Carbon Utilization and Element Cycling Functions of Hydrothermarchaeota in Hydrothermal Sediment.</title>
        <authorList>
            <person name="Zhou Z."/>
            <person name="Liu Y."/>
            <person name="Xu W."/>
            <person name="Pan J."/>
            <person name="Luo Z.H."/>
            <person name="Li M."/>
        </authorList>
    </citation>
    <scope>NUCLEOTIDE SEQUENCE [LARGE SCALE GENOMIC DNA]</scope>
    <source>
        <strain evidence="1">HyVt-102</strain>
    </source>
</reference>
<proteinExistence type="predicted"/>
<dbReference type="EMBL" id="DQWE01000022">
    <property type="protein sequence ID" value="HDI82251.1"/>
    <property type="molecule type" value="Genomic_DNA"/>
</dbReference>
<evidence type="ECO:0008006" key="2">
    <source>
        <dbReference type="Google" id="ProtNLM"/>
    </source>
</evidence>
<protein>
    <recommendedName>
        <fullName evidence="2">Periplasmic heavy metal sensor</fullName>
    </recommendedName>
</protein>
<dbReference type="Gene3D" id="1.20.120.1490">
    <property type="match status" value="1"/>
</dbReference>
<sequence>MKRFIVLLSLPAVLLFAQAPGGMGMPERGQMMQARRMHPMMVEEEHIIMGPGFENILDELGLEGDAIKKAEDLWYAHQKEMLDLKYRIDKARLELEEYVAGRKFSVDKILEKWTNIQKLKDNMERKRMEFRIAIFKLLPKEKQKEMGWWLIGSRRGMMKRHMMKMKRMKMDRPIRK</sequence>
<gene>
    <name evidence="1" type="ORF">ENF18_00485</name>
</gene>